<gene>
    <name evidence="3" type="ORF">EV670_1632</name>
</gene>
<dbReference type="Pfam" id="PF26345">
    <property type="entry name" value="ScoMcrA_N"/>
    <property type="match status" value="1"/>
</dbReference>
<sequence>MTRRLSDLTSSAAVQAALDEFAGVGRDAFLAKHGFGRSRSYVVVDPRSGIEADSKAIAGVAFGIQFPEEGPLRPSDFSGGDATVVSRLQSLGFIVKSLLAETAGDDWRREEVELIVADYLAMLTLELTGQHYNKTAHRRRLLELLNGRSNGSVEFKHGNISAVMLELGFPYLRGYKPRANFQRRLLTEVVSEQVQRHRVLDDAAMAAALRPVEKADVSDFSRVKAPAPQRALVAREQAAIYGRLPIKRDYLQREAQNRALGLAGEEFALSFERWRLAGLGAGQLAERVEHVSRTQGDGLGFDIQSFEVDGRARYIEVKTTAFGERTPFFASANEVRFAQENTEQFRLYRLFDFRAAPRLFELAGAIERHCSLDPATYRASFD</sequence>
<evidence type="ECO:0000259" key="2">
    <source>
        <dbReference type="Pfam" id="PF26345"/>
    </source>
</evidence>
<dbReference type="Proteomes" id="UP000293671">
    <property type="component" value="Unassembled WGS sequence"/>
</dbReference>
<evidence type="ECO:0000313" key="3">
    <source>
        <dbReference type="EMBL" id="RZU00919.1"/>
    </source>
</evidence>
<dbReference type="InterPro" id="IPR024975">
    <property type="entry name" value="NOV_C"/>
</dbReference>
<dbReference type="Pfam" id="PF13020">
    <property type="entry name" value="NOV_C"/>
    <property type="match status" value="1"/>
</dbReference>
<feature type="domain" description="Protein NO VEIN C-terminal" evidence="1">
    <location>
        <begin position="264"/>
        <end position="360"/>
    </location>
</feature>
<keyword evidence="4" id="KW-1185">Reference proteome</keyword>
<proteinExistence type="predicted"/>
<dbReference type="OrthoDB" id="9802640at2"/>
<protein>
    <submittedName>
        <fullName evidence="3">Uncharacterized protein DUF3883</fullName>
    </submittedName>
</protein>
<evidence type="ECO:0000313" key="4">
    <source>
        <dbReference type="Proteomes" id="UP000293671"/>
    </source>
</evidence>
<reference evidence="3 4" key="1">
    <citation type="submission" date="2019-02" db="EMBL/GenBank/DDBJ databases">
        <title>Genomic Encyclopedia of Type Strains, Phase IV (KMG-IV): sequencing the most valuable type-strain genomes for metagenomic binning, comparative biology and taxonomic classification.</title>
        <authorList>
            <person name="Goeker M."/>
        </authorList>
    </citation>
    <scope>NUCLEOTIDE SEQUENCE [LARGE SCALE GENOMIC DNA]</scope>
    <source>
        <strain evidence="3 4">DSM 19570</strain>
    </source>
</reference>
<dbReference type="EMBL" id="SHKP01000005">
    <property type="protein sequence ID" value="RZU00919.1"/>
    <property type="molecule type" value="Genomic_DNA"/>
</dbReference>
<organism evidence="3 4">
    <name type="scientific">Rivibacter subsaxonicus</name>
    <dbReference type="NCBI Taxonomy" id="457575"/>
    <lineage>
        <taxon>Bacteria</taxon>
        <taxon>Pseudomonadati</taxon>
        <taxon>Pseudomonadota</taxon>
        <taxon>Betaproteobacteria</taxon>
        <taxon>Burkholderiales</taxon>
        <taxon>Rivibacter</taxon>
    </lineage>
</organism>
<feature type="domain" description="ScoMcrA-like N-terminal head" evidence="2">
    <location>
        <begin position="7"/>
        <end position="96"/>
    </location>
</feature>
<dbReference type="AlphaFoldDB" id="A0A4Q7VX70"/>
<dbReference type="InterPro" id="IPR058807">
    <property type="entry name" value="ScoMcrA_N"/>
</dbReference>
<comment type="caution">
    <text evidence="3">The sequence shown here is derived from an EMBL/GenBank/DDBJ whole genome shotgun (WGS) entry which is preliminary data.</text>
</comment>
<accession>A0A4Q7VX70</accession>
<evidence type="ECO:0000259" key="1">
    <source>
        <dbReference type="Pfam" id="PF13020"/>
    </source>
</evidence>
<dbReference type="RefSeq" id="WP_130431345.1">
    <property type="nucleotide sequence ID" value="NZ_SHKP01000005.1"/>
</dbReference>
<name>A0A4Q7VX70_9BURK</name>